<dbReference type="AlphaFoldDB" id="A0A9N8WRL5"/>
<sequence length="196" mass="21708">MRIQKSTTDNSPVSKNQMFAPHAHAQPTALPIPEPVLPLPQPFINYFEPVHSIYPSPYDMMDNRMGGTAFDNKIINCYRCAHCTWGQPQSGGMTSTQNTDTIVSPYPSSATTSPFACLPPLFTHQSTSQSNLPSPPIFDQYTPNPSLLLSPIARVDCSPSNEDRTHKIDEIKGHENVSYHENVLEYPSLLAIDGNH</sequence>
<dbReference type="EMBL" id="CAJVPJ010000188">
    <property type="protein sequence ID" value="CAG8492451.1"/>
    <property type="molecule type" value="Genomic_DNA"/>
</dbReference>
<keyword evidence="2" id="KW-1185">Reference proteome</keyword>
<comment type="caution">
    <text evidence="1">The sequence shown here is derived from an EMBL/GenBank/DDBJ whole genome shotgun (WGS) entry which is preliminary data.</text>
</comment>
<name>A0A9N8WRL5_9GLOM</name>
<accession>A0A9N8WRL5</accession>
<evidence type="ECO:0000313" key="2">
    <source>
        <dbReference type="Proteomes" id="UP000789572"/>
    </source>
</evidence>
<gene>
    <name evidence="1" type="ORF">POCULU_LOCUS2147</name>
</gene>
<evidence type="ECO:0000313" key="1">
    <source>
        <dbReference type="EMBL" id="CAG8492451.1"/>
    </source>
</evidence>
<organism evidence="1 2">
    <name type="scientific">Paraglomus occultum</name>
    <dbReference type="NCBI Taxonomy" id="144539"/>
    <lineage>
        <taxon>Eukaryota</taxon>
        <taxon>Fungi</taxon>
        <taxon>Fungi incertae sedis</taxon>
        <taxon>Mucoromycota</taxon>
        <taxon>Glomeromycotina</taxon>
        <taxon>Glomeromycetes</taxon>
        <taxon>Paraglomerales</taxon>
        <taxon>Paraglomeraceae</taxon>
        <taxon>Paraglomus</taxon>
    </lineage>
</organism>
<proteinExistence type="predicted"/>
<dbReference type="Proteomes" id="UP000789572">
    <property type="component" value="Unassembled WGS sequence"/>
</dbReference>
<reference evidence="1" key="1">
    <citation type="submission" date="2021-06" db="EMBL/GenBank/DDBJ databases">
        <authorList>
            <person name="Kallberg Y."/>
            <person name="Tangrot J."/>
            <person name="Rosling A."/>
        </authorList>
    </citation>
    <scope>NUCLEOTIDE SEQUENCE</scope>
    <source>
        <strain evidence="1">IA702</strain>
    </source>
</reference>
<protein>
    <submittedName>
        <fullName evidence="1">312_t:CDS:1</fullName>
    </submittedName>
</protein>